<dbReference type="EC" id="2.7.11.1" evidence="1"/>
<dbReference type="GO" id="GO:0004674">
    <property type="term" value="F:protein serine/threonine kinase activity"/>
    <property type="evidence" value="ECO:0007669"/>
    <property type="project" value="UniProtKB-KW"/>
</dbReference>
<keyword evidence="2" id="KW-0723">Serine/threonine-protein kinase</keyword>
<dbReference type="PROSITE" id="PS00108">
    <property type="entry name" value="PROTEIN_KINASE_ST"/>
    <property type="match status" value="1"/>
</dbReference>
<dbReference type="CDD" id="cd14014">
    <property type="entry name" value="STKc_PknB_like"/>
    <property type="match status" value="1"/>
</dbReference>
<keyword evidence="5 10" id="KW-0418">Kinase</keyword>
<sequence>MSQPKIAHYQLQSRLGQGAMGVVFRARDERLERDVALKLVQVNLASHEAADYAARLLQEARSAARLNHPGIITVYDCGQWRNKPYLAMELVQGVTLKDMLEKRGPLSIRQVISIARQMFAALGHAHRHKVIHRDIKPANLMLTREGRLKITDFGIAQMPASDLTRTGTVLGSPRYMSPEQLAGKKLDGRADLYSAGVVLYQCLTGNAPFDGETTMNIVYQVLHSNPPPPHELRAEVPRALSELIMRCLARHPEARFAHADEALAALLAGANGPVSEARLADESTLTLEGGIGGSQPDSASPAASPSSPVLPWLVQTGNLLAWLWQHGVRLTAWLARWCWRASQTMAALMQRWTPLLWARLQRGWQWMKPRLQSTALAGKQHFMALPRVAQVVVSLTSLGAVLWLVWPQSDQLQIEFAQTQISVEGEAVEPVRQWIAQGADLQMEQQERAQTLAKMAADGLNEIAQASAPPQWQEQAPVEATAQPPGERSSTQKVATRPAQPPAADTPPTLDDEGGLSGIGSHLSKAGEQLGTGVKGVFDCIRGRAVCPTAAPMPEHRGAR</sequence>
<evidence type="ECO:0000256" key="2">
    <source>
        <dbReference type="ARBA" id="ARBA00022527"/>
    </source>
</evidence>
<dbReference type="InterPro" id="IPR008271">
    <property type="entry name" value="Ser/Thr_kinase_AS"/>
</dbReference>
<dbReference type="FunFam" id="1.10.510.10:FF:000021">
    <property type="entry name" value="Serine/threonine protein kinase"/>
    <property type="match status" value="1"/>
</dbReference>
<organism evidence="10">
    <name type="scientific">Chitinibacter mangrovi</name>
    <dbReference type="NCBI Taxonomy" id="3153927"/>
    <lineage>
        <taxon>Bacteria</taxon>
        <taxon>Pseudomonadati</taxon>
        <taxon>Pseudomonadota</taxon>
        <taxon>Betaproteobacteria</taxon>
        <taxon>Neisseriales</taxon>
        <taxon>Chitinibacteraceae</taxon>
        <taxon>Chitinibacter</taxon>
    </lineage>
</organism>
<evidence type="ECO:0000256" key="3">
    <source>
        <dbReference type="ARBA" id="ARBA00022679"/>
    </source>
</evidence>
<dbReference type="SMART" id="SM00220">
    <property type="entry name" value="S_TKc"/>
    <property type="match status" value="1"/>
</dbReference>
<dbReference type="PROSITE" id="PS50011">
    <property type="entry name" value="PROTEIN_KINASE_DOM"/>
    <property type="match status" value="1"/>
</dbReference>
<evidence type="ECO:0000313" key="10">
    <source>
        <dbReference type="EMBL" id="XBM01613.1"/>
    </source>
</evidence>
<keyword evidence="4 7" id="KW-0547">Nucleotide-binding</keyword>
<evidence type="ECO:0000256" key="1">
    <source>
        <dbReference type="ARBA" id="ARBA00012513"/>
    </source>
</evidence>
<dbReference type="InterPro" id="IPR011009">
    <property type="entry name" value="Kinase-like_dom_sf"/>
</dbReference>
<protein>
    <recommendedName>
        <fullName evidence="1">non-specific serine/threonine protein kinase</fullName>
        <ecNumber evidence="1">2.7.11.1</ecNumber>
    </recommendedName>
</protein>
<gene>
    <name evidence="10" type="ORF">ABHF33_04850</name>
</gene>
<reference evidence="10" key="1">
    <citation type="submission" date="2024-05" db="EMBL/GenBank/DDBJ databases">
        <authorList>
            <person name="Yang L."/>
            <person name="Pan L."/>
        </authorList>
    </citation>
    <scope>NUCLEOTIDE SEQUENCE</scope>
    <source>
        <strain evidence="10">FCG-7</strain>
    </source>
</reference>
<feature type="binding site" evidence="7">
    <location>
        <position position="38"/>
    </location>
    <ligand>
        <name>ATP</name>
        <dbReference type="ChEBI" id="CHEBI:30616"/>
    </ligand>
</feature>
<evidence type="ECO:0000256" key="7">
    <source>
        <dbReference type="PROSITE-ProRule" id="PRU10141"/>
    </source>
</evidence>
<dbReference type="InterPro" id="IPR000719">
    <property type="entry name" value="Prot_kinase_dom"/>
</dbReference>
<dbReference type="Pfam" id="PF00069">
    <property type="entry name" value="Pkinase"/>
    <property type="match status" value="1"/>
</dbReference>
<dbReference type="PANTHER" id="PTHR43289:SF6">
    <property type="entry name" value="SERINE_THREONINE-PROTEIN KINASE NEKL-3"/>
    <property type="match status" value="1"/>
</dbReference>
<dbReference type="EMBL" id="CP157355">
    <property type="protein sequence ID" value="XBM01613.1"/>
    <property type="molecule type" value="Genomic_DNA"/>
</dbReference>
<proteinExistence type="predicted"/>
<name>A0AAU7FD47_9NEIS</name>
<dbReference type="InterPro" id="IPR017441">
    <property type="entry name" value="Protein_kinase_ATP_BS"/>
</dbReference>
<keyword evidence="6 7" id="KW-0067">ATP-binding</keyword>
<evidence type="ECO:0000256" key="6">
    <source>
        <dbReference type="ARBA" id="ARBA00022840"/>
    </source>
</evidence>
<dbReference type="Gene3D" id="3.30.200.20">
    <property type="entry name" value="Phosphorylase Kinase, domain 1"/>
    <property type="match status" value="1"/>
</dbReference>
<dbReference type="GO" id="GO:0005524">
    <property type="term" value="F:ATP binding"/>
    <property type="evidence" value="ECO:0007669"/>
    <property type="project" value="UniProtKB-UniRule"/>
</dbReference>
<evidence type="ECO:0000259" key="9">
    <source>
        <dbReference type="PROSITE" id="PS50011"/>
    </source>
</evidence>
<dbReference type="PROSITE" id="PS00107">
    <property type="entry name" value="PROTEIN_KINASE_ATP"/>
    <property type="match status" value="1"/>
</dbReference>
<dbReference type="KEGG" id="cmav:ABHF33_04850"/>
<accession>A0AAU7FD47</accession>
<evidence type="ECO:0000256" key="8">
    <source>
        <dbReference type="SAM" id="MobiDB-lite"/>
    </source>
</evidence>
<keyword evidence="3 10" id="KW-0808">Transferase</keyword>
<dbReference type="SUPFAM" id="SSF56112">
    <property type="entry name" value="Protein kinase-like (PK-like)"/>
    <property type="match status" value="1"/>
</dbReference>
<feature type="region of interest" description="Disordered" evidence="8">
    <location>
        <begin position="467"/>
        <end position="530"/>
    </location>
</feature>
<evidence type="ECO:0000256" key="4">
    <source>
        <dbReference type="ARBA" id="ARBA00022741"/>
    </source>
</evidence>
<dbReference type="AlphaFoldDB" id="A0AAU7FD47"/>
<dbReference type="PANTHER" id="PTHR43289">
    <property type="entry name" value="MITOGEN-ACTIVATED PROTEIN KINASE KINASE KINASE 20-RELATED"/>
    <property type="match status" value="1"/>
</dbReference>
<dbReference type="Gene3D" id="1.10.510.10">
    <property type="entry name" value="Transferase(Phosphotransferase) domain 1"/>
    <property type="match status" value="1"/>
</dbReference>
<dbReference type="RefSeq" id="WP_348945890.1">
    <property type="nucleotide sequence ID" value="NZ_CP157355.1"/>
</dbReference>
<feature type="domain" description="Protein kinase" evidence="9">
    <location>
        <begin position="9"/>
        <end position="267"/>
    </location>
</feature>
<evidence type="ECO:0000256" key="5">
    <source>
        <dbReference type="ARBA" id="ARBA00022777"/>
    </source>
</evidence>